<dbReference type="EMBL" id="LAZR01019383">
    <property type="protein sequence ID" value="KKL92753.1"/>
    <property type="molecule type" value="Genomic_DNA"/>
</dbReference>
<sequence>MKITIKIMLILILILLLSGCTFDGVSIGGTYLDAEIYGQRINKVMPTVLANFKWE</sequence>
<evidence type="ECO:0000313" key="1">
    <source>
        <dbReference type="EMBL" id="KKL92753.1"/>
    </source>
</evidence>
<comment type="caution">
    <text evidence="1">The sequence shown here is derived from an EMBL/GenBank/DDBJ whole genome shotgun (WGS) entry which is preliminary data.</text>
</comment>
<evidence type="ECO:0008006" key="2">
    <source>
        <dbReference type="Google" id="ProtNLM"/>
    </source>
</evidence>
<dbReference type="AlphaFoldDB" id="A0A0F9G289"/>
<proteinExistence type="predicted"/>
<accession>A0A0F9G289</accession>
<dbReference type="PROSITE" id="PS51257">
    <property type="entry name" value="PROKAR_LIPOPROTEIN"/>
    <property type="match status" value="1"/>
</dbReference>
<gene>
    <name evidence="1" type="ORF">LCGC14_1881570</name>
</gene>
<name>A0A0F9G289_9ZZZZ</name>
<organism evidence="1">
    <name type="scientific">marine sediment metagenome</name>
    <dbReference type="NCBI Taxonomy" id="412755"/>
    <lineage>
        <taxon>unclassified sequences</taxon>
        <taxon>metagenomes</taxon>
        <taxon>ecological metagenomes</taxon>
    </lineage>
</organism>
<protein>
    <recommendedName>
        <fullName evidence="2">Lipoprotein</fullName>
    </recommendedName>
</protein>
<reference evidence="1" key="1">
    <citation type="journal article" date="2015" name="Nature">
        <title>Complex archaea that bridge the gap between prokaryotes and eukaryotes.</title>
        <authorList>
            <person name="Spang A."/>
            <person name="Saw J.H."/>
            <person name="Jorgensen S.L."/>
            <person name="Zaremba-Niedzwiedzka K."/>
            <person name="Martijn J."/>
            <person name="Lind A.E."/>
            <person name="van Eijk R."/>
            <person name="Schleper C."/>
            <person name="Guy L."/>
            <person name="Ettema T.J."/>
        </authorList>
    </citation>
    <scope>NUCLEOTIDE SEQUENCE</scope>
</reference>